<proteinExistence type="predicted"/>
<gene>
    <name evidence="2" type="ORF">GCM10010170_022590</name>
</gene>
<accession>A0ABP5SW20</accession>
<sequence length="428" mass="45204">MSAERVLVVGGGVAGIAAARTLAERGALPLVLEATGALGGNCGGFRAGGFRFDLGLHCFFTTDPRAQAQVDALMGGRGRERPLREVVHQDGRWLPYPPLRNLAAYPDAGTVTLPDRPLSTPPPDAAAAVRAQVGDELAERFVLPQLRKHWGADPRTLPAGVARSGGLAPAEEILAGARAPLDEPPGRTWQYPPVGGFAAYIERLAEGVPVRFGARVVRVDLDRREVTLDGGEVLPYEHLVSSMPLPALVAALCPAPSAGVLGRAAALPHSSLTLVSLGVSTVDAPAPWVYSFDEDVPWVRATFPAEMDPAAAPPGTAAVQAEVYWRGRRPDAATLAEEVTASLRRLGLLPRGADVLVRDVRTVRYANTCASDEDRAFVDGLLADLQDRGVSAAGRYARWDNGRFDQTLVRATDLAGRIVPAQAAGRAG</sequence>
<dbReference type="PANTHER" id="PTHR43734:SF4">
    <property type="entry name" value="AMINE OXIDASE DOMAIN-CONTAINING PROTEIN"/>
    <property type="match status" value="1"/>
</dbReference>
<dbReference type="SUPFAM" id="SSF51905">
    <property type="entry name" value="FAD/NAD(P)-binding domain"/>
    <property type="match status" value="1"/>
</dbReference>
<dbReference type="InterPro" id="IPR036188">
    <property type="entry name" value="FAD/NAD-bd_sf"/>
</dbReference>
<dbReference type="InterPro" id="IPR002937">
    <property type="entry name" value="Amino_oxidase"/>
</dbReference>
<dbReference type="Proteomes" id="UP001501444">
    <property type="component" value="Unassembled WGS sequence"/>
</dbReference>
<name>A0ABP5SW20_9ACTN</name>
<keyword evidence="3" id="KW-1185">Reference proteome</keyword>
<protein>
    <submittedName>
        <fullName evidence="2">FAD-dependent oxidoreductase</fullName>
    </submittedName>
</protein>
<dbReference type="PANTHER" id="PTHR43734">
    <property type="entry name" value="PHYTOENE DESATURASE"/>
    <property type="match status" value="1"/>
</dbReference>
<organism evidence="2 3">
    <name type="scientific">Dactylosporangium salmoneum</name>
    <dbReference type="NCBI Taxonomy" id="53361"/>
    <lineage>
        <taxon>Bacteria</taxon>
        <taxon>Bacillati</taxon>
        <taxon>Actinomycetota</taxon>
        <taxon>Actinomycetes</taxon>
        <taxon>Micromonosporales</taxon>
        <taxon>Micromonosporaceae</taxon>
        <taxon>Dactylosporangium</taxon>
    </lineage>
</organism>
<reference evidence="3" key="1">
    <citation type="journal article" date="2019" name="Int. J. Syst. Evol. Microbiol.">
        <title>The Global Catalogue of Microorganisms (GCM) 10K type strain sequencing project: providing services to taxonomists for standard genome sequencing and annotation.</title>
        <authorList>
            <consortium name="The Broad Institute Genomics Platform"/>
            <consortium name="The Broad Institute Genome Sequencing Center for Infectious Disease"/>
            <person name="Wu L."/>
            <person name="Ma J."/>
        </authorList>
    </citation>
    <scope>NUCLEOTIDE SEQUENCE [LARGE SCALE GENOMIC DNA]</scope>
    <source>
        <strain evidence="3">JCM 3272</strain>
    </source>
</reference>
<comment type="caution">
    <text evidence="2">The sequence shown here is derived from an EMBL/GenBank/DDBJ whole genome shotgun (WGS) entry which is preliminary data.</text>
</comment>
<evidence type="ECO:0000313" key="2">
    <source>
        <dbReference type="EMBL" id="GAA2340020.1"/>
    </source>
</evidence>
<feature type="domain" description="Amine oxidase" evidence="1">
    <location>
        <begin position="13"/>
        <end position="405"/>
    </location>
</feature>
<dbReference type="Gene3D" id="3.50.50.60">
    <property type="entry name" value="FAD/NAD(P)-binding domain"/>
    <property type="match status" value="1"/>
</dbReference>
<evidence type="ECO:0000259" key="1">
    <source>
        <dbReference type="Pfam" id="PF01593"/>
    </source>
</evidence>
<dbReference type="RefSeq" id="WP_344612258.1">
    <property type="nucleotide sequence ID" value="NZ_BAAARV010000019.1"/>
</dbReference>
<dbReference type="EMBL" id="BAAARV010000019">
    <property type="protein sequence ID" value="GAA2340020.1"/>
    <property type="molecule type" value="Genomic_DNA"/>
</dbReference>
<dbReference type="Pfam" id="PF01593">
    <property type="entry name" value="Amino_oxidase"/>
    <property type="match status" value="1"/>
</dbReference>
<evidence type="ECO:0000313" key="3">
    <source>
        <dbReference type="Proteomes" id="UP001501444"/>
    </source>
</evidence>